<feature type="compositionally biased region" description="Polar residues" evidence="10">
    <location>
        <begin position="357"/>
        <end position="367"/>
    </location>
</feature>
<keyword evidence="5" id="KW-0805">Transcription regulation</keyword>
<keyword evidence="8" id="KW-0804">Transcription</keyword>
<organism evidence="12 13">
    <name type="scientific">Menidia menidia</name>
    <name type="common">Atlantic silverside</name>
    <dbReference type="NCBI Taxonomy" id="238744"/>
    <lineage>
        <taxon>Eukaryota</taxon>
        <taxon>Metazoa</taxon>
        <taxon>Chordata</taxon>
        <taxon>Craniata</taxon>
        <taxon>Vertebrata</taxon>
        <taxon>Euteleostomi</taxon>
        <taxon>Actinopterygii</taxon>
        <taxon>Neopterygii</taxon>
        <taxon>Teleostei</taxon>
        <taxon>Neoteleostei</taxon>
        <taxon>Acanthomorphata</taxon>
        <taxon>Ovalentaria</taxon>
        <taxon>Atherinomorphae</taxon>
        <taxon>Atheriniformes</taxon>
        <taxon>Atherinopsidae</taxon>
        <taxon>Menidiinae</taxon>
        <taxon>Menidia</taxon>
    </lineage>
</organism>
<accession>A0A8S4BVB5</accession>
<evidence type="ECO:0000256" key="1">
    <source>
        <dbReference type="ARBA" id="ARBA00004496"/>
    </source>
</evidence>
<comment type="caution">
    <text evidence="12">The sequence shown here is derived from an EMBL/GenBank/DDBJ whole genome shotgun (WGS) entry which is preliminary data.</text>
</comment>
<evidence type="ECO:0000256" key="7">
    <source>
        <dbReference type="ARBA" id="ARBA00023125"/>
    </source>
</evidence>
<dbReference type="PROSITE" id="PS50864">
    <property type="entry name" value="SAND"/>
    <property type="match status" value="1"/>
</dbReference>
<dbReference type="FunFam" id="3.10.390.10:FF:000003">
    <property type="entry name" value="glucocorticoid modulatory element-binding protein 1 isoform X2"/>
    <property type="match status" value="1"/>
</dbReference>
<keyword evidence="9" id="KW-0539">Nucleus</keyword>
<dbReference type="InterPro" id="IPR059099">
    <property type="entry name" value="GMEB1/2/Spe-44_dom"/>
</dbReference>
<evidence type="ECO:0000313" key="12">
    <source>
        <dbReference type="EMBL" id="CAG6015757.1"/>
    </source>
</evidence>
<dbReference type="OrthoDB" id="5792412at2759"/>
<keyword evidence="6" id="KW-0175">Coiled coil</keyword>
<keyword evidence="2" id="KW-0963">Cytoplasm</keyword>
<feature type="compositionally biased region" description="Basic and acidic residues" evidence="10">
    <location>
        <begin position="405"/>
        <end position="416"/>
    </location>
</feature>
<dbReference type="SMART" id="SM00258">
    <property type="entry name" value="SAND"/>
    <property type="match status" value="1"/>
</dbReference>
<name>A0A8S4BVB5_9TELE</name>
<feature type="region of interest" description="Disordered" evidence="10">
    <location>
        <begin position="399"/>
        <end position="460"/>
    </location>
</feature>
<dbReference type="GO" id="GO:0005634">
    <property type="term" value="C:nucleus"/>
    <property type="evidence" value="ECO:0007669"/>
    <property type="project" value="TreeGrafter"/>
</dbReference>
<evidence type="ECO:0000256" key="2">
    <source>
        <dbReference type="ARBA" id="ARBA00022490"/>
    </source>
</evidence>
<gene>
    <name evidence="12" type="ORF">MMEN_LOCUS19792</name>
</gene>
<dbReference type="PANTHER" id="PTHR10417">
    <property type="entry name" value="GLUCOCORTICOID MODULATORY ELEMENT-BINDING PROTEIN"/>
    <property type="match status" value="1"/>
</dbReference>
<sequence>MAGAEADVSSGQLMTVKEEEGEYSGKNNKNQVTLPLHGLGDGIAETGTTVLAIETHQDDSKAEGDEIEYGYPITCGDTRAVLLFKKFVCPGINVRCVKFNDHLISPKQFVHLAGKATLKDWKRAIRLGGVMLRKMMDSGQIDFYQHDSVCSNTCRSTKFDVLINSTRPPLGTVVQPSLSCLALDPVGGHVPPLTGDSHNAAEVEEPLEDKVSTTPEWSNGQLRVANPTTASRLSAKRKRAETTDGVLSLWRGVANSGLMGEVLSSLQTEVLTTLKGVGCRSEKASLQETDALILNSLSEMFGLLDSVKQALDLRRRQTGESRVANGSGDALYQRKKSFNRSRSYENKFFKRARPHPRTQNSPSSIRRSTVIHPLSVSDVSAAPYPQLVNQTYSFIPKCHRAGASRTDRRDGQREQEISEAGNQEEAHQLGQESSEEDASGMHNQPGWRTLKLLGDSHISC</sequence>
<protein>
    <submittedName>
        <fullName evidence="12">(Atlantic silverside) hypothetical protein</fullName>
    </submittedName>
</protein>
<dbReference type="PANTHER" id="PTHR10417:SF3">
    <property type="entry name" value="GLUCOCORTICOID MODULATORY ELEMENT-BINDING PROTEIN 1"/>
    <property type="match status" value="1"/>
</dbReference>
<evidence type="ECO:0000313" key="13">
    <source>
        <dbReference type="Proteomes" id="UP000677803"/>
    </source>
</evidence>
<keyword evidence="13" id="KW-1185">Reference proteome</keyword>
<dbReference type="InterPro" id="IPR000770">
    <property type="entry name" value="SAND_dom"/>
</dbReference>
<dbReference type="Proteomes" id="UP000677803">
    <property type="component" value="Unassembled WGS sequence"/>
</dbReference>
<evidence type="ECO:0000256" key="3">
    <source>
        <dbReference type="ARBA" id="ARBA00022723"/>
    </source>
</evidence>
<dbReference type="EMBL" id="CAJRST010038888">
    <property type="protein sequence ID" value="CAG6015757.1"/>
    <property type="molecule type" value="Genomic_DNA"/>
</dbReference>
<dbReference type="Gene3D" id="3.10.390.10">
    <property type="entry name" value="SAND domain-like"/>
    <property type="match status" value="1"/>
</dbReference>
<dbReference type="AlphaFoldDB" id="A0A8S4BVB5"/>
<dbReference type="GO" id="GO:0000978">
    <property type="term" value="F:RNA polymerase II cis-regulatory region sequence-specific DNA binding"/>
    <property type="evidence" value="ECO:0007669"/>
    <property type="project" value="TreeGrafter"/>
</dbReference>
<feature type="region of interest" description="Disordered" evidence="10">
    <location>
        <begin position="344"/>
        <end position="367"/>
    </location>
</feature>
<dbReference type="Pfam" id="PF25892">
    <property type="entry name" value="Spe-44"/>
    <property type="match status" value="1"/>
</dbReference>
<feature type="region of interest" description="Disordered" evidence="10">
    <location>
        <begin position="1"/>
        <end position="29"/>
    </location>
</feature>
<evidence type="ECO:0000256" key="4">
    <source>
        <dbReference type="ARBA" id="ARBA00022833"/>
    </source>
</evidence>
<evidence type="ECO:0000256" key="5">
    <source>
        <dbReference type="ARBA" id="ARBA00023015"/>
    </source>
</evidence>
<proteinExistence type="predicted"/>
<keyword evidence="4" id="KW-0862">Zinc</keyword>
<dbReference type="GO" id="GO:0005737">
    <property type="term" value="C:cytoplasm"/>
    <property type="evidence" value="ECO:0007669"/>
    <property type="project" value="UniProtKB-SubCell"/>
</dbReference>
<evidence type="ECO:0000259" key="11">
    <source>
        <dbReference type="PROSITE" id="PS50864"/>
    </source>
</evidence>
<evidence type="ECO:0000256" key="8">
    <source>
        <dbReference type="ARBA" id="ARBA00023163"/>
    </source>
</evidence>
<comment type="subcellular location">
    <subcellularLocation>
        <location evidence="1">Cytoplasm</location>
    </subcellularLocation>
</comment>
<dbReference type="InterPro" id="IPR010919">
    <property type="entry name" value="SAND-like_dom_sf"/>
</dbReference>
<evidence type="ECO:0000256" key="10">
    <source>
        <dbReference type="SAM" id="MobiDB-lite"/>
    </source>
</evidence>
<dbReference type="GO" id="GO:0006357">
    <property type="term" value="P:regulation of transcription by RNA polymerase II"/>
    <property type="evidence" value="ECO:0007669"/>
    <property type="project" value="TreeGrafter"/>
</dbReference>
<dbReference type="GO" id="GO:0046872">
    <property type="term" value="F:metal ion binding"/>
    <property type="evidence" value="ECO:0007669"/>
    <property type="project" value="UniProtKB-KW"/>
</dbReference>
<evidence type="ECO:0000256" key="9">
    <source>
        <dbReference type="ARBA" id="ARBA00023242"/>
    </source>
</evidence>
<evidence type="ECO:0000256" key="6">
    <source>
        <dbReference type="ARBA" id="ARBA00023054"/>
    </source>
</evidence>
<keyword evidence="3" id="KW-0479">Metal-binding</keyword>
<reference evidence="12" key="1">
    <citation type="submission" date="2021-05" db="EMBL/GenBank/DDBJ databases">
        <authorList>
            <person name="Tigano A."/>
        </authorList>
    </citation>
    <scope>NUCLEOTIDE SEQUENCE</scope>
</reference>
<dbReference type="Pfam" id="PF01342">
    <property type="entry name" value="SAND"/>
    <property type="match status" value="1"/>
</dbReference>
<dbReference type="SUPFAM" id="SSF63763">
    <property type="entry name" value="SAND domain-like"/>
    <property type="match status" value="1"/>
</dbReference>
<keyword evidence="7" id="KW-0238">DNA-binding</keyword>
<feature type="domain" description="SAND" evidence="11">
    <location>
        <begin position="71"/>
        <end position="142"/>
    </location>
</feature>